<dbReference type="Bgee" id="ENSOANG00000011157">
    <property type="expression patterns" value="Expressed in ovary and 7 other cell types or tissues"/>
</dbReference>
<name>F7D5R7_ORNAN</name>
<evidence type="ECO:0000256" key="3">
    <source>
        <dbReference type="ARBA" id="ARBA00022692"/>
    </source>
</evidence>
<reference evidence="9 10" key="1">
    <citation type="journal article" date="2008" name="Nature">
        <title>Genome analysis of the platypus reveals unique signatures of evolution.</title>
        <authorList>
            <person name="Warren W.C."/>
            <person name="Hillier L.W."/>
            <person name="Marshall Graves J.A."/>
            <person name="Birney E."/>
            <person name="Ponting C.P."/>
            <person name="Grutzner F."/>
            <person name="Belov K."/>
            <person name="Miller W."/>
            <person name="Clarke L."/>
            <person name="Chinwalla A.T."/>
            <person name="Yang S.P."/>
            <person name="Heger A."/>
            <person name="Locke D.P."/>
            <person name="Miethke P."/>
            <person name="Waters P.D."/>
            <person name="Veyrunes F."/>
            <person name="Fulton L."/>
            <person name="Fulton B."/>
            <person name="Graves T."/>
            <person name="Wallis J."/>
            <person name="Puente X.S."/>
            <person name="Lopez-Otin C."/>
            <person name="Ordonez G.R."/>
            <person name="Eichler E.E."/>
            <person name="Chen L."/>
            <person name="Cheng Z."/>
            <person name="Deakin J.E."/>
            <person name="Alsop A."/>
            <person name="Thompson K."/>
            <person name="Kirby P."/>
            <person name="Papenfuss A.T."/>
            <person name="Wakefield M.J."/>
            <person name="Olender T."/>
            <person name="Lancet D."/>
            <person name="Huttley G.A."/>
            <person name="Smit A.F."/>
            <person name="Pask A."/>
            <person name="Temple-Smith P."/>
            <person name="Batzer M.A."/>
            <person name="Walker J.A."/>
            <person name="Konkel M.K."/>
            <person name="Harris R.S."/>
            <person name="Whittington C.M."/>
            <person name="Wong E.S."/>
            <person name="Gemmell N.J."/>
            <person name="Buschiazzo E."/>
            <person name="Vargas Jentzsch I.M."/>
            <person name="Merkel A."/>
            <person name="Schmitz J."/>
            <person name="Zemann A."/>
            <person name="Churakov G."/>
            <person name="Kriegs J.O."/>
            <person name="Brosius J."/>
            <person name="Murchison E.P."/>
            <person name="Sachidanandam R."/>
            <person name="Smith C."/>
            <person name="Hannon G.J."/>
            <person name="Tsend-Ayush E."/>
            <person name="McMillan D."/>
            <person name="Attenborough R."/>
            <person name="Rens W."/>
            <person name="Ferguson-Smith M."/>
            <person name="Lefevre C.M."/>
            <person name="Sharp J.A."/>
            <person name="Nicholas K.R."/>
            <person name="Ray D.A."/>
            <person name="Kube M."/>
            <person name="Reinhardt R."/>
            <person name="Pringle T.H."/>
            <person name="Taylor J."/>
            <person name="Jones R.C."/>
            <person name="Nixon B."/>
            <person name="Dacheux J.L."/>
            <person name="Niwa H."/>
            <person name="Sekita Y."/>
            <person name="Huang X."/>
            <person name="Stark A."/>
            <person name="Kheradpour P."/>
            <person name="Kellis M."/>
            <person name="Flicek P."/>
            <person name="Chen Y."/>
            <person name="Webber C."/>
            <person name="Hardison R."/>
            <person name="Nelson J."/>
            <person name="Hallsworth-Pepin K."/>
            <person name="Delehaunty K."/>
            <person name="Markovic C."/>
            <person name="Minx P."/>
            <person name="Feng Y."/>
            <person name="Kremitzki C."/>
            <person name="Mitreva M."/>
            <person name="Glasscock J."/>
            <person name="Wylie T."/>
            <person name="Wohldmann P."/>
            <person name="Thiru P."/>
            <person name="Nhan M.N."/>
            <person name="Pohl C.S."/>
            <person name="Smith S.M."/>
            <person name="Hou S."/>
            <person name="Nefedov M."/>
            <person name="de Jong P.J."/>
            <person name="Renfree M.B."/>
            <person name="Mardis E.R."/>
            <person name="Wilson R.K."/>
        </authorList>
    </citation>
    <scope>NUCLEOTIDE SEQUENCE [LARGE SCALE GENOMIC DNA]</scope>
    <source>
        <strain evidence="9 10">Glennie</strain>
    </source>
</reference>
<keyword evidence="3 6" id="KW-0812">Transmembrane</keyword>
<dbReference type="AlphaFoldDB" id="F7D5R7"/>
<evidence type="ECO:0000256" key="8">
    <source>
        <dbReference type="SAM" id="SignalP"/>
    </source>
</evidence>
<comment type="function">
    <text evidence="6">Choline transporter.</text>
</comment>
<evidence type="ECO:0000256" key="5">
    <source>
        <dbReference type="ARBA" id="ARBA00023136"/>
    </source>
</evidence>
<dbReference type="GeneTree" id="ENSGT00940000160336"/>
<dbReference type="STRING" id="9258.ENSOANP00000017677"/>
<evidence type="ECO:0000256" key="7">
    <source>
        <dbReference type="SAM" id="MobiDB-lite"/>
    </source>
</evidence>
<keyword evidence="10" id="KW-1185">Reference proteome</keyword>
<dbReference type="GO" id="GO:0015101">
    <property type="term" value="F:organic cation transmembrane transporter activity"/>
    <property type="evidence" value="ECO:0007669"/>
    <property type="project" value="UniProtKB-ARBA"/>
</dbReference>
<dbReference type="PANTHER" id="PTHR12385:SF13">
    <property type="entry name" value="CHOLINE TRANSPORTER-LIKE PROTEIN 3"/>
    <property type="match status" value="1"/>
</dbReference>
<evidence type="ECO:0000313" key="9">
    <source>
        <dbReference type="Ensembl" id="ENSOANP00000017677.2"/>
    </source>
</evidence>
<dbReference type="PANTHER" id="PTHR12385">
    <property type="entry name" value="CHOLINE TRANSPORTER-LIKE (SLC FAMILY 44)"/>
    <property type="match status" value="1"/>
</dbReference>
<feature type="transmembrane region" description="Helical" evidence="6">
    <location>
        <begin position="469"/>
        <end position="490"/>
    </location>
</feature>
<sequence>MFFLFWTGLVFIMGYAVMAGSSGRLVFGYDSFGNLCGKKNSPVEGAPLSGQDMTNKKHVFFMNSCNLEIKDQKINSIALCVSSCPQEQLNSLAEIQSFAKNNGSLLCVYNLNFSSDIPNPQITSLCPSLPVPPSKSFPLFNRCLPQTPGCYSVFAAVLINDVGTLQRILGGIMAGRETVLGLCVLAVALSFTMVFIFRCVTTLLVHIFITLVIMGLLFVSGVLWWLYYDYVNGISTELDTEKENMKFLLGFSVVSTVITVILLLLIFALRKRIPLAIELIRVMNKTIGDSPFLFLQPLWTFIILISFWTLWVAVLLSLGTAGTAQVISGGQVEYRPLLGIQYMWWYHLIGLIWTSEFILACQQMIVAGAVVTCFFNRNKNQPPTQPMISSLSILFCYHQGTVVKGSLLIFLVRIPRIVFMYVYNILKEQAAFTATAINGTDFCTSAKDAFYISSKHSGHISSISCFGDFIIFLGKVFVMYFTVFGGLMAFNYNRELQVWAAPLLLMAFFAYLVAHSFLSVFETVLDALFLCFAIDVETNDGSPGKPYFTDQEFMNFVYRSSKSIDDEKKQRNKDTLNNEDGTELQPIVR</sequence>
<evidence type="ECO:0000256" key="2">
    <source>
        <dbReference type="ARBA" id="ARBA00007168"/>
    </source>
</evidence>
<organism evidence="9 10">
    <name type="scientific">Ornithorhynchus anatinus</name>
    <name type="common">Duckbill platypus</name>
    <dbReference type="NCBI Taxonomy" id="9258"/>
    <lineage>
        <taxon>Eukaryota</taxon>
        <taxon>Metazoa</taxon>
        <taxon>Chordata</taxon>
        <taxon>Craniata</taxon>
        <taxon>Vertebrata</taxon>
        <taxon>Euteleostomi</taxon>
        <taxon>Mammalia</taxon>
        <taxon>Monotremata</taxon>
        <taxon>Ornithorhynchidae</taxon>
        <taxon>Ornithorhynchus</taxon>
    </lineage>
</organism>
<reference evidence="9" key="3">
    <citation type="submission" date="2025-09" db="UniProtKB">
        <authorList>
            <consortium name="Ensembl"/>
        </authorList>
    </citation>
    <scope>IDENTIFICATION</scope>
    <source>
        <strain evidence="9">Glennie</strain>
    </source>
</reference>
<feature type="transmembrane region" description="Helical" evidence="6">
    <location>
        <begin position="344"/>
        <end position="375"/>
    </location>
</feature>
<feature type="transmembrane region" description="Helical" evidence="6">
    <location>
        <begin position="496"/>
        <end position="514"/>
    </location>
</feature>
<protein>
    <recommendedName>
        <fullName evidence="6">Choline transporter-like protein</fullName>
    </recommendedName>
</protein>
<evidence type="ECO:0000256" key="6">
    <source>
        <dbReference type="RuleBase" id="RU368066"/>
    </source>
</evidence>
<evidence type="ECO:0000313" key="10">
    <source>
        <dbReference type="Proteomes" id="UP000002279"/>
    </source>
</evidence>
<dbReference type="GO" id="GO:0005886">
    <property type="term" value="C:plasma membrane"/>
    <property type="evidence" value="ECO:0007669"/>
    <property type="project" value="UniProtKB-SubCell"/>
</dbReference>
<keyword evidence="4 6" id="KW-1133">Transmembrane helix</keyword>
<comment type="subcellular location">
    <subcellularLocation>
        <location evidence="6">Cell membrane</location>
        <topology evidence="6">Multi-pass membrane protein</topology>
    </subcellularLocation>
    <subcellularLocation>
        <location evidence="1">Membrane</location>
        <topology evidence="1">Multi-pass membrane protein</topology>
    </subcellularLocation>
</comment>
<feature type="region of interest" description="Disordered" evidence="7">
    <location>
        <begin position="565"/>
        <end position="589"/>
    </location>
</feature>
<feature type="signal peptide" evidence="8">
    <location>
        <begin position="1"/>
        <end position="19"/>
    </location>
</feature>
<feature type="transmembrane region" description="Helical" evidence="6">
    <location>
        <begin position="247"/>
        <end position="269"/>
    </location>
</feature>
<feature type="compositionally biased region" description="Basic and acidic residues" evidence="7">
    <location>
        <begin position="565"/>
        <end position="576"/>
    </location>
</feature>
<keyword evidence="5 6" id="KW-0472">Membrane</keyword>
<feature type="transmembrane region" description="Helical" evidence="6">
    <location>
        <begin position="204"/>
        <end position="227"/>
    </location>
</feature>
<dbReference type="Pfam" id="PF04515">
    <property type="entry name" value="Choline_transpo"/>
    <property type="match status" value="1"/>
</dbReference>
<accession>F7D5R7</accession>
<feature type="chain" id="PRO_5028228414" description="Choline transporter-like protein" evidence="8">
    <location>
        <begin position="20"/>
        <end position="589"/>
    </location>
</feature>
<keyword evidence="8" id="KW-0732">Signal</keyword>
<gene>
    <name evidence="9" type="primary">SLC44A3</name>
</gene>
<evidence type="ECO:0000256" key="1">
    <source>
        <dbReference type="ARBA" id="ARBA00004141"/>
    </source>
</evidence>
<comment type="similarity">
    <text evidence="2 6">Belongs to the CTL (choline transporter-like) family.</text>
</comment>
<dbReference type="HOGENOM" id="CLU_102029_0_0_1"/>
<dbReference type="eggNOG" id="KOG1362">
    <property type="taxonomic scope" value="Eukaryota"/>
</dbReference>
<dbReference type="InterPro" id="IPR007603">
    <property type="entry name" value="Choline_transptr-like"/>
</dbReference>
<evidence type="ECO:0000256" key="4">
    <source>
        <dbReference type="ARBA" id="ARBA00022989"/>
    </source>
</evidence>
<dbReference type="Proteomes" id="UP000002279">
    <property type="component" value="Chromosome 4"/>
</dbReference>
<dbReference type="Ensembl" id="ENSOANT00000017680.3">
    <property type="protein sequence ID" value="ENSOANP00000017677.2"/>
    <property type="gene ID" value="ENSOANG00000011157.3"/>
</dbReference>
<feature type="transmembrane region" description="Helical" evidence="6">
    <location>
        <begin position="290"/>
        <end position="311"/>
    </location>
</feature>
<proteinExistence type="inferred from homology"/>
<reference evidence="9" key="2">
    <citation type="submission" date="2025-08" db="UniProtKB">
        <authorList>
            <consortium name="Ensembl"/>
        </authorList>
    </citation>
    <scope>IDENTIFICATION</scope>
    <source>
        <strain evidence="9">Glennie</strain>
    </source>
</reference>
<feature type="transmembrane region" description="Helical" evidence="6">
    <location>
        <begin position="179"/>
        <end position="197"/>
    </location>
</feature>